<proteinExistence type="predicted"/>
<keyword evidence="2" id="KW-1185">Reference proteome</keyword>
<dbReference type="AlphaFoldDB" id="A0A9N9JH00"/>
<evidence type="ECO:0000313" key="1">
    <source>
        <dbReference type="EMBL" id="CAG8778029.1"/>
    </source>
</evidence>
<accession>A0A9N9JH00</accession>
<sequence>RRMLALIDMQLRQAFPEYKNEPFNSLSNNGIVAYKHFHEMYKLNIMQRQSGDSEEQQEFRDILLRLRNRESTIADWRTLSTHKLRSLNIPVAKILVVHHRGSKEAKNADSDAASDLETELLLARNARIMLTANL</sequence>
<gene>
    <name evidence="1" type="ORF">RFULGI_LOCUS15572</name>
</gene>
<protein>
    <submittedName>
        <fullName evidence="1">10256_t:CDS:1</fullName>
    </submittedName>
</protein>
<comment type="caution">
    <text evidence="1">The sequence shown here is derived from an EMBL/GenBank/DDBJ whole genome shotgun (WGS) entry which is preliminary data.</text>
</comment>
<name>A0A9N9JH00_9GLOM</name>
<dbReference type="Proteomes" id="UP000789396">
    <property type="component" value="Unassembled WGS sequence"/>
</dbReference>
<evidence type="ECO:0000313" key="2">
    <source>
        <dbReference type="Proteomes" id="UP000789396"/>
    </source>
</evidence>
<organism evidence="1 2">
    <name type="scientific">Racocetra fulgida</name>
    <dbReference type="NCBI Taxonomy" id="60492"/>
    <lineage>
        <taxon>Eukaryota</taxon>
        <taxon>Fungi</taxon>
        <taxon>Fungi incertae sedis</taxon>
        <taxon>Mucoromycota</taxon>
        <taxon>Glomeromycotina</taxon>
        <taxon>Glomeromycetes</taxon>
        <taxon>Diversisporales</taxon>
        <taxon>Gigasporaceae</taxon>
        <taxon>Racocetra</taxon>
    </lineage>
</organism>
<dbReference type="EMBL" id="CAJVPZ010050746">
    <property type="protein sequence ID" value="CAG8778029.1"/>
    <property type="molecule type" value="Genomic_DNA"/>
</dbReference>
<feature type="non-terminal residue" evidence="1">
    <location>
        <position position="134"/>
    </location>
</feature>
<dbReference type="OrthoDB" id="1884788at2759"/>
<reference evidence="1" key="1">
    <citation type="submission" date="2021-06" db="EMBL/GenBank/DDBJ databases">
        <authorList>
            <person name="Kallberg Y."/>
            <person name="Tangrot J."/>
            <person name="Rosling A."/>
        </authorList>
    </citation>
    <scope>NUCLEOTIDE SEQUENCE</scope>
    <source>
        <strain evidence="1">IN212</strain>
    </source>
</reference>